<dbReference type="PROSITE" id="PS00742">
    <property type="entry name" value="PEP_ENZYMES_2"/>
    <property type="match status" value="1"/>
</dbReference>
<dbReference type="EMBL" id="JABMOJ010000590">
    <property type="protein sequence ID" value="NQV66828.1"/>
    <property type="molecule type" value="Genomic_DNA"/>
</dbReference>
<dbReference type="Pfam" id="PF00391">
    <property type="entry name" value="PEP-utilizers"/>
    <property type="match status" value="1"/>
</dbReference>
<dbReference type="Gene3D" id="3.30.1490.20">
    <property type="entry name" value="ATP-grasp fold, A domain"/>
    <property type="match status" value="1"/>
</dbReference>
<comment type="catalytic activity">
    <reaction evidence="14 15">
        <text>pyruvate + ATP + H2O = phosphoenolpyruvate + AMP + phosphate + 2 H(+)</text>
        <dbReference type="Rhea" id="RHEA:11364"/>
        <dbReference type="ChEBI" id="CHEBI:15361"/>
        <dbReference type="ChEBI" id="CHEBI:15377"/>
        <dbReference type="ChEBI" id="CHEBI:15378"/>
        <dbReference type="ChEBI" id="CHEBI:30616"/>
        <dbReference type="ChEBI" id="CHEBI:43474"/>
        <dbReference type="ChEBI" id="CHEBI:58702"/>
        <dbReference type="ChEBI" id="CHEBI:456215"/>
        <dbReference type="EC" id="2.7.9.2"/>
    </reaction>
</comment>
<evidence type="ECO:0000313" key="20">
    <source>
        <dbReference type="Proteomes" id="UP000754644"/>
    </source>
</evidence>
<dbReference type="GO" id="GO:0005524">
    <property type="term" value="F:ATP binding"/>
    <property type="evidence" value="ECO:0007669"/>
    <property type="project" value="UniProtKB-KW"/>
</dbReference>
<evidence type="ECO:0000256" key="15">
    <source>
        <dbReference type="PIRNR" id="PIRNR000854"/>
    </source>
</evidence>
<protein>
    <recommendedName>
        <fullName evidence="6 15">Phosphoenolpyruvate synthase</fullName>
        <shortName evidence="15">PEP synthase</shortName>
        <ecNumber evidence="5 15">2.7.9.2</ecNumber>
    </recommendedName>
    <alternativeName>
        <fullName evidence="13 15">Pyruvate, water dikinase</fullName>
    </alternativeName>
</protein>
<dbReference type="Gene3D" id="3.20.20.60">
    <property type="entry name" value="Phosphoenolpyruvate-binding domains"/>
    <property type="match status" value="1"/>
</dbReference>
<comment type="caution">
    <text evidence="19">The sequence shown here is derived from an EMBL/GenBank/DDBJ whole genome shotgun (WGS) entry which is preliminary data.</text>
</comment>
<evidence type="ECO:0000256" key="9">
    <source>
        <dbReference type="ARBA" id="ARBA00022741"/>
    </source>
</evidence>
<evidence type="ECO:0000256" key="4">
    <source>
        <dbReference type="ARBA" id="ARBA00007837"/>
    </source>
</evidence>
<dbReference type="NCBIfam" id="NF005057">
    <property type="entry name" value="PRK06464.1"/>
    <property type="match status" value="1"/>
</dbReference>
<comment type="function">
    <text evidence="2 15">Catalyzes the phosphorylation of pyruvate to phosphoenolpyruvate.</text>
</comment>
<evidence type="ECO:0000256" key="14">
    <source>
        <dbReference type="ARBA" id="ARBA00047700"/>
    </source>
</evidence>
<name>A0A972VYV9_9GAMM</name>
<dbReference type="GO" id="GO:0046872">
    <property type="term" value="F:metal ion binding"/>
    <property type="evidence" value="ECO:0007669"/>
    <property type="project" value="UniProtKB-KW"/>
</dbReference>
<evidence type="ECO:0000256" key="6">
    <source>
        <dbReference type="ARBA" id="ARBA00021623"/>
    </source>
</evidence>
<dbReference type="InterPro" id="IPR013815">
    <property type="entry name" value="ATP_grasp_subdomain_1"/>
</dbReference>
<gene>
    <name evidence="19" type="primary">ppsA</name>
    <name evidence="19" type="ORF">HQ497_15820</name>
</gene>
<evidence type="ECO:0000256" key="10">
    <source>
        <dbReference type="ARBA" id="ARBA00022777"/>
    </source>
</evidence>
<keyword evidence="12 15" id="KW-0460">Magnesium</keyword>
<dbReference type="InterPro" id="IPR015813">
    <property type="entry name" value="Pyrv/PenolPyrv_kinase-like_dom"/>
</dbReference>
<dbReference type="PANTHER" id="PTHR43030">
    <property type="entry name" value="PHOSPHOENOLPYRUVATE SYNTHASE"/>
    <property type="match status" value="1"/>
</dbReference>
<evidence type="ECO:0000256" key="13">
    <source>
        <dbReference type="ARBA" id="ARBA00033470"/>
    </source>
</evidence>
<feature type="domain" description="PEP-utilising enzyme mobile" evidence="16">
    <location>
        <begin position="382"/>
        <end position="453"/>
    </location>
</feature>
<dbReference type="AlphaFoldDB" id="A0A972VYV9"/>
<evidence type="ECO:0000256" key="5">
    <source>
        <dbReference type="ARBA" id="ARBA00011996"/>
    </source>
</evidence>
<evidence type="ECO:0000313" key="19">
    <source>
        <dbReference type="EMBL" id="NQV66828.1"/>
    </source>
</evidence>
<comment type="pathway">
    <text evidence="3 15">Carbohydrate biosynthesis; gluconeogenesis.</text>
</comment>
<dbReference type="PROSITE" id="PS00370">
    <property type="entry name" value="PEP_ENZYMES_PHOS_SITE"/>
    <property type="match status" value="1"/>
</dbReference>
<evidence type="ECO:0000256" key="8">
    <source>
        <dbReference type="ARBA" id="ARBA00022723"/>
    </source>
</evidence>
<feature type="domain" description="Pyruvate phosphate dikinase AMP/ATP-binding" evidence="17">
    <location>
        <begin position="17"/>
        <end position="338"/>
    </location>
</feature>
<dbReference type="Proteomes" id="UP000754644">
    <property type="component" value="Unassembled WGS sequence"/>
</dbReference>
<evidence type="ECO:0000259" key="16">
    <source>
        <dbReference type="Pfam" id="PF00391"/>
    </source>
</evidence>
<evidence type="ECO:0000256" key="11">
    <source>
        <dbReference type="ARBA" id="ARBA00022840"/>
    </source>
</evidence>
<dbReference type="EC" id="2.7.9.2" evidence="5 15"/>
<dbReference type="PIRSF" id="PIRSF000854">
    <property type="entry name" value="PEP_synthase"/>
    <property type="match status" value="1"/>
</dbReference>
<keyword evidence="8 15" id="KW-0479">Metal-binding</keyword>
<keyword evidence="9 15" id="KW-0547">Nucleotide-binding</keyword>
<evidence type="ECO:0000259" key="18">
    <source>
        <dbReference type="Pfam" id="PF02896"/>
    </source>
</evidence>
<evidence type="ECO:0000256" key="12">
    <source>
        <dbReference type="ARBA" id="ARBA00022842"/>
    </source>
</evidence>
<comment type="cofactor">
    <cofactor evidence="1 15">
        <name>Mg(2+)</name>
        <dbReference type="ChEBI" id="CHEBI:18420"/>
    </cofactor>
</comment>
<evidence type="ECO:0000256" key="1">
    <source>
        <dbReference type="ARBA" id="ARBA00001946"/>
    </source>
</evidence>
<dbReference type="InterPro" id="IPR008279">
    <property type="entry name" value="PEP-util_enz_mobile_dom"/>
</dbReference>
<accession>A0A972VYV9</accession>
<dbReference type="SUPFAM" id="SSF56059">
    <property type="entry name" value="Glutathione synthetase ATP-binding domain-like"/>
    <property type="match status" value="1"/>
</dbReference>
<dbReference type="InterPro" id="IPR023151">
    <property type="entry name" value="PEP_util_CS"/>
</dbReference>
<evidence type="ECO:0000256" key="2">
    <source>
        <dbReference type="ARBA" id="ARBA00002988"/>
    </source>
</evidence>
<dbReference type="InterPro" id="IPR002192">
    <property type="entry name" value="PPDK_AMP/ATP-bd"/>
</dbReference>
<keyword evidence="10 15" id="KW-0418">Kinase</keyword>
<dbReference type="Gene3D" id="3.30.470.20">
    <property type="entry name" value="ATP-grasp fold, B domain"/>
    <property type="match status" value="1"/>
</dbReference>
<dbReference type="InterPro" id="IPR006319">
    <property type="entry name" value="PEP_synth"/>
</dbReference>
<reference evidence="19" key="1">
    <citation type="submission" date="2020-05" db="EMBL/GenBank/DDBJ databases">
        <title>Sulfur intermediates as new biogeochemical hubs in an aquatic model microbial ecosystem.</title>
        <authorList>
            <person name="Vigneron A."/>
        </authorList>
    </citation>
    <scope>NUCLEOTIDE SEQUENCE</scope>
    <source>
        <strain evidence="19">Bin.250</strain>
    </source>
</reference>
<dbReference type="SUPFAM" id="SSF52009">
    <property type="entry name" value="Phosphohistidine domain"/>
    <property type="match status" value="1"/>
</dbReference>
<dbReference type="InterPro" id="IPR000121">
    <property type="entry name" value="PEP_util_C"/>
</dbReference>
<evidence type="ECO:0000256" key="3">
    <source>
        <dbReference type="ARBA" id="ARBA00004742"/>
    </source>
</evidence>
<dbReference type="Gene3D" id="3.50.30.10">
    <property type="entry name" value="Phosphohistidine domain"/>
    <property type="match status" value="1"/>
</dbReference>
<dbReference type="SUPFAM" id="SSF51621">
    <property type="entry name" value="Phosphoenolpyruvate/pyruvate domain"/>
    <property type="match status" value="1"/>
</dbReference>
<keyword evidence="7 15" id="KW-0808">Transferase</keyword>
<evidence type="ECO:0000259" key="17">
    <source>
        <dbReference type="Pfam" id="PF01326"/>
    </source>
</evidence>
<dbReference type="NCBIfam" id="TIGR01418">
    <property type="entry name" value="PEP_synth"/>
    <property type="match status" value="1"/>
</dbReference>
<comment type="similarity">
    <text evidence="4 15">Belongs to the PEP-utilizing enzyme family.</text>
</comment>
<evidence type="ECO:0000256" key="7">
    <source>
        <dbReference type="ARBA" id="ARBA00022679"/>
    </source>
</evidence>
<dbReference type="Pfam" id="PF01326">
    <property type="entry name" value="PPDK_N"/>
    <property type="match status" value="1"/>
</dbReference>
<dbReference type="InterPro" id="IPR036637">
    <property type="entry name" value="Phosphohistidine_dom_sf"/>
</dbReference>
<dbReference type="InterPro" id="IPR040442">
    <property type="entry name" value="Pyrv_kinase-like_dom_sf"/>
</dbReference>
<organism evidence="19 20">
    <name type="scientific">SAR86 cluster bacterium</name>
    <dbReference type="NCBI Taxonomy" id="2030880"/>
    <lineage>
        <taxon>Bacteria</taxon>
        <taxon>Pseudomonadati</taxon>
        <taxon>Pseudomonadota</taxon>
        <taxon>Gammaproteobacteria</taxon>
        <taxon>SAR86 cluster</taxon>
    </lineage>
</organism>
<dbReference type="PANTHER" id="PTHR43030:SF1">
    <property type="entry name" value="PHOSPHOENOLPYRUVATE SYNTHASE"/>
    <property type="match status" value="1"/>
</dbReference>
<sequence length="797" mass="86654">MLQSIIWFDDLTRQDLALVGGKNASLGEMTGLAKTINAGISPGFAINAHLFRAFIRRNNLITTIQTCMDEYRAGTQTLAASGQWIRQQILAGTFTQAEKDDIAAAYRTLCERAGQVDVAVRSSATAEDLPEASFAGQHESYLNISGEAAVFDAVQRCYASLYTDRAIVYRQENGFSDADVALSVGIQAMVRADLGAAGVMFTLDTGSGFNQVIELSATWGLGETVVQGAVVADQYLVDKRFLDSAATASLVPIISKTPGSKLVKMIYGDAGNTHIVDTSAQERSQTVLADHEILTLARWGLEIERHYGCAMDIEWAKDGNNQRLYILQARPETVEASRDSGFLFHYAMDQSTEPLLIGASVGNAIASGKAVYIDNPGDADEFPEGSILVTHRTDPDWLPLMRKAAAIITDTGGTTSHAAIVSRELRVPAIVGAGNATTLIKSGDMITVDCSSGHQGMVYPGALDFVQEKIDLSDLPVTNTRLMINAAIPDAIMGWWALPVRGVGLARLEFIISSIIKVHPMALLYPERVTQTDIREQIMALSAAYSSPADYFVEQLRESVSKIAAVFYPEPVIVRMSDFKSNEYRLLLGGDAFELEEENPMLGLRGASRYYHPSYREGFLLECQAIERARRLNGYANIIVMIPFCRTPEEADKVLEVMAEAGLVRGQDGLKVYVMCEIPSNVLRVDEFAQRFDGFSIGSNDLTQLVLGIDRDSAELKSMFDARDPAVKKMISMVIEGAHRAGRVVGICGQAPSDHPDFAAFLIESGIDSISLNPDSIPAASRQVAATELELASRQKT</sequence>
<dbReference type="InterPro" id="IPR018274">
    <property type="entry name" value="PEP_util_AS"/>
</dbReference>
<proteinExistence type="inferred from homology"/>
<dbReference type="GO" id="GO:0008986">
    <property type="term" value="F:pyruvate, water dikinase activity"/>
    <property type="evidence" value="ECO:0007669"/>
    <property type="project" value="UniProtKB-EC"/>
</dbReference>
<feature type="domain" description="PEP-utilising enzyme C-terminal" evidence="18">
    <location>
        <begin position="476"/>
        <end position="787"/>
    </location>
</feature>
<keyword evidence="11 15" id="KW-0067">ATP-binding</keyword>
<dbReference type="FunFam" id="3.30.1490.20:FF:000010">
    <property type="entry name" value="Phosphoenolpyruvate synthase"/>
    <property type="match status" value="1"/>
</dbReference>
<dbReference type="Pfam" id="PF02896">
    <property type="entry name" value="PEP-utilizers_C"/>
    <property type="match status" value="1"/>
</dbReference>